<dbReference type="Proteomes" id="UP001054945">
    <property type="component" value="Unassembled WGS sequence"/>
</dbReference>
<reference evidence="1 2" key="1">
    <citation type="submission" date="2021-06" db="EMBL/GenBank/DDBJ databases">
        <title>Caerostris extrusa draft genome.</title>
        <authorList>
            <person name="Kono N."/>
            <person name="Arakawa K."/>
        </authorList>
    </citation>
    <scope>NUCLEOTIDE SEQUENCE [LARGE SCALE GENOMIC DNA]</scope>
</reference>
<proteinExistence type="predicted"/>
<evidence type="ECO:0000313" key="2">
    <source>
        <dbReference type="Proteomes" id="UP001054945"/>
    </source>
</evidence>
<evidence type="ECO:0000313" key="1">
    <source>
        <dbReference type="EMBL" id="GIX83085.1"/>
    </source>
</evidence>
<keyword evidence="2" id="KW-1185">Reference proteome</keyword>
<dbReference type="EMBL" id="BPLR01020831">
    <property type="protein sequence ID" value="GIX83085.1"/>
    <property type="molecule type" value="Genomic_DNA"/>
</dbReference>
<sequence>MEQPNLIEKKVTYQNAQVLIGLKVSKLLLHVGGGGWLFLRAPPPSEQPRPAEIKKTTGKLGLDAIFSYWEHSNHKGNGKSGFW</sequence>
<gene>
    <name evidence="1" type="ORF">CEXT_441101</name>
</gene>
<comment type="caution">
    <text evidence="1">The sequence shown here is derived from an EMBL/GenBank/DDBJ whole genome shotgun (WGS) entry which is preliminary data.</text>
</comment>
<name>A0AAV4NFJ0_CAEEX</name>
<dbReference type="AlphaFoldDB" id="A0AAV4NFJ0"/>
<protein>
    <submittedName>
        <fullName evidence="1">Uncharacterized protein</fullName>
    </submittedName>
</protein>
<accession>A0AAV4NFJ0</accession>
<organism evidence="1 2">
    <name type="scientific">Caerostris extrusa</name>
    <name type="common">Bark spider</name>
    <name type="synonym">Caerostris bankana</name>
    <dbReference type="NCBI Taxonomy" id="172846"/>
    <lineage>
        <taxon>Eukaryota</taxon>
        <taxon>Metazoa</taxon>
        <taxon>Ecdysozoa</taxon>
        <taxon>Arthropoda</taxon>
        <taxon>Chelicerata</taxon>
        <taxon>Arachnida</taxon>
        <taxon>Araneae</taxon>
        <taxon>Araneomorphae</taxon>
        <taxon>Entelegynae</taxon>
        <taxon>Araneoidea</taxon>
        <taxon>Araneidae</taxon>
        <taxon>Caerostris</taxon>
    </lineage>
</organism>